<comment type="caution">
    <text evidence="1">The sequence shown here is derived from an EMBL/GenBank/DDBJ whole genome shotgun (WGS) entry which is preliminary data.</text>
</comment>
<gene>
    <name evidence="2" type="ORF">JBS370_LOCUS37824</name>
    <name evidence="1" type="ORF">ZHD862_LOCUS38298</name>
</gene>
<organism evidence="1 3">
    <name type="scientific">Rotaria sordida</name>
    <dbReference type="NCBI Taxonomy" id="392033"/>
    <lineage>
        <taxon>Eukaryota</taxon>
        <taxon>Metazoa</taxon>
        <taxon>Spiralia</taxon>
        <taxon>Gnathifera</taxon>
        <taxon>Rotifera</taxon>
        <taxon>Eurotatoria</taxon>
        <taxon>Bdelloidea</taxon>
        <taxon>Philodinida</taxon>
        <taxon>Philodinidae</taxon>
        <taxon>Rotaria</taxon>
    </lineage>
</organism>
<evidence type="ECO:0000313" key="3">
    <source>
        <dbReference type="Proteomes" id="UP000663864"/>
    </source>
</evidence>
<evidence type="ECO:0000313" key="1">
    <source>
        <dbReference type="EMBL" id="CAF1519239.1"/>
    </source>
</evidence>
<reference evidence="1" key="1">
    <citation type="submission" date="2021-02" db="EMBL/GenBank/DDBJ databases">
        <authorList>
            <person name="Nowell W R."/>
        </authorList>
    </citation>
    <scope>NUCLEOTIDE SEQUENCE</scope>
</reference>
<dbReference type="Proteomes" id="UP000663836">
    <property type="component" value="Unassembled WGS sequence"/>
</dbReference>
<dbReference type="EMBL" id="CAJOBD010018584">
    <property type="protein sequence ID" value="CAF4229819.1"/>
    <property type="molecule type" value="Genomic_DNA"/>
</dbReference>
<protein>
    <submittedName>
        <fullName evidence="1">Uncharacterized protein</fullName>
    </submittedName>
</protein>
<dbReference type="Proteomes" id="UP000663864">
    <property type="component" value="Unassembled WGS sequence"/>
</dbReference>
<proteinExistence type="predicted"/>
<name>A0A815UMM3_9BILA</name>
<evidence type="ECO:0000313" key="2">
    <source>
        <dbReference type="EMBL" id="CAF4229819.1"/>
    </source>
</evidence>
<accession>A0A815UMM3</accession>
<sequence>MPNIQCSVCNNWKNSSELKSLSSSNYSWYHNYLSSNDKKFNINELFFCKGCKYTLYTIKKDLAAISISDPSSLYPESMEVEDANEGLTLDHVTFISSDYERCVVCPTLVSPEMVLMPKSARLDLLLLYRLFAARGVHCCRSHLLYGDRLRPDQHIDIENRLPMPTSLSTTQARELFNDLFSLIDTLKSSSHLDFDDPSLTNEDYEAWTGWTIEQFNLMFECISSHLRSSSNRTKRNCFAMFWIKLKTNLSFRQIGSLFNVPGDSESRRKRAADAFDSVRELLISHFVSKHLGIGHLTVDDAKTHNTAYTKVCSS</sequence>
<dbReference type="AlphaFoldDB" id="A0A815UMM3"/>
<dbReference type="EMBL" id="CAJNOT010008569">
    <property type="protein sequence ID" value="CAF1519239.1"/>
    <property type="molecule type" value="Genomic_DNA"/>
</dbReference>